<accession>A0AA47B553</accession>
<keyword evidence="3" id="KW-1185">Reference proteome</keyword>
<organism evidence="2 3">
    <name type="scientific">Lactobacillus helsingborgensis</name>
    <dbReference type="NCBI Taxonomy" id="1218494"/>
    <lineage>
        <taxon>Bacteria</taxon>
        <taxon>Bacillati</taxon>
        <taxon>Bacillota</taxon>
        <taxon>Bacilli</taxon>
        <taxon>Lactobacillales</taxon>
        <taxon>Lactobacillaceae</taxon>
        <taxon>Lactobacillus</taxon>
    </lineage>
</organism>
<dbReference type="AlphaFoldDB" id="A0AA47B553"/>
<keyword evidence="1" id="KW-0812">Transmembrane</keyword>
<feature type="transmembrane region" description="Helical" evidence="1">
    <location>
        <begin position="43"/>
        <end position="63"/>
    </location>
</feature>
<gene>
    <name evidence="2" type="ORF">LDX53_03825</name>
</gene>
<evidence type="ECO:0000313" key="2">
    <source>
        <dbReference type="EMBL" id="UZX30336.1"/>
    </source>
</evidence>
<evidence type="ECO:0000313" key="3">
    <source>
        <dbReference type="Proteomes" id="UP001164557"/>
    </source>
</evidence>
<sequence>MIIKVAIIIYLAVLLLTAYYLWHNRKTHFLIYNSKNIANFSSIMTGTAILLVIESLIGIFLAFQSNEYLNLITLALSTVTILIFSLLLNQKDD</sequence>
<reference evidence="2" key="1">
    <citation type="submission" date="2021-09" db="EMBL/GenBank/DDBJ databases">
        <title>Lactobacillus species from Apis mellifera, Switzerland.</title>
        <authorList>
            <person name="Pfister J."/>
            <person name="Brown A."/>
            <person name="Neumann P."/>
            <person name="Collaud A."/>
            <person name="Retschnig G."/>
            <person name="Perreten V."/>
        </authorList>
    </citation>
    <scope>NUCLEOTIDE SEQUENCE</scope>
    <source>
        <strain evidence="2">IBH002</strain>
    </source>
</reference>
<feature type="transmembrane region" description="Helical" evidence="1">
    <location>
        <begin position="69"/>
        <end position="88"/>
    </location>
</feature>
<evidence type="ECO:0000256" key="1">
    <source>
        <dbReference type="SAM" id="Phobius"/>
    </source>
</evidence>
<dbReference type="Proteomes" id="UP001164557">
    <property type="component" value="Chromosome"/>
</dbReference>
<keyword evidence="1" id="KW-1133">Transmembrane helix</keyword>
<keyword evidence="1" id="KW-0472">Membrane</keyword>
<dbReference type="RefSeq" id="WP_038524976.1">
    <property type="nucleotide sequence ID" value="NZ_BPOZ01000003.1"/>
</dbReference>
<feature type="transmembrane region" description="Helical" evidence="1">
    <location>
        <begin position="6"/>
        <end position="22"/>
    </location>
</feature>
<proteinExistence type="predicted"/>
<name>A0AA47B553_9LACO</name>
<protein>
    <submittedName>
        <fullName evidence="2">Uncharacterized protein</fullName>
    </submittedName>
</protein>
<dbReference type="EMBL" id="CP084389">
    <property type="protein sequence ID" value="UZX30336.1"/>
    <property type="molecule type" value="Genomic_DNA"/>
</dbReference>